<proteinExistence type="predicted"/>
<gene>
    <name evidence="1" type="ORF">COO59_11400</name>
</gene>
<name>A0A2K1Q9B5_9GAMM</name>
<dbReference type="EMBL" id="NWUO01000007">
    <property type="protein sequence ID" value="PNS11615.1"/>
    <property type="molecule type" value="Genomic_DNA"/>
</dbReference>
<evidence type="ECO:0000313" key="2">
    <source>
        <dbReference type="Proteomes" id="UP000236345"/>
    </source>
</evidence>
<accession>A0A2K1Q9B5</accession>
<keyword evidence="2" id="KW-1185">Reference proteome</keyword>
<sequence>MKKYAISDKAGKKEALEGIAILAHKNKLNENVIRIYVSLFSSNGEYKEAIKVLESLNKESPASALLLQECMLKDRIHHHDLACYKKALSIAENKGVRNTDHLIVLYFSGDKRFNEEKEKYLSHNSNDSIISIFDKERDAVLKEIYPN</sequence>
<protein>
    <recommendedName>
        <fullName evidence="3">Tetratricopeptide repeat protein</fullName>
    </recommendedName>
</protein>
<dbReference type="Proteomes" id="UP000236345">
    <property type="component" value="Unassembled WGS sequence"/>
</dbReference>
<evidence type="ECO:0008006" key="3">
    <source>
        <dbReference type="Google" id="ProtNLM"/>
    </source>
</evidence>
<comment type="caution">
    <text evidence="1">The sequence shown here is derived from an EMBL/GenBank/DDBJ whole genome shotgun (WGS) entry which is preliminary data.</text>
</comment>
<evidence type="ECO:0000313" key="1">
    <source>
        <dbReference type="EMBL" id="PNS11615.1"/>
    </source>
</evidence>
<dbReference type="AlphaFoldDB" id="A0A2K1Q9B5"/>
<reference evidence="2" key="1">
    <citation type="submission" date="2017-09" db="EMBL/GenBank/DDBJ databases">
        <authorList>
            <person name="Palmer M."/>
            <person name="Steenkamp E.T."/>
            <person name="Coetzee M.P."/>
            <person name="Avontuur J.R."/>
            <person name="Van Zyl E."/>
            <person name="Chan W.-Y."/>
            <person name="Blom J."/>
            <person name="Venter S.N."/>
        </authorList>
    </citation>
    <scope>NUCLEOTIDE SEQUENCE [LARGE SCALE GENOMIC DNA]</scope>
    <source>
        <strain evidence="2">QC88-366</strain>
    </source>
</reference>
<organism evidence="1 2">
    <name type="scientific">Mixta theicola</name>
    <dbReference type="NCBI Taxonomy" id="1458355"/>
    <lineage>
        <taxon>Bacteria</taxon>
        <taxon>Pseudomonadati</taxon>
        <taxon>Pseudomonadota</taxon>
        <taxon>Gammaproteobacteria</taxon>
        <taxon>Enterobacterales</taxon>
        <taxon>Erwiniaceae</taxon>
        <taxon>Mixta</taxon>
    </lineage>
</organism>